<dbReference type="Gene3D" id="3.30.2190.10">
    <property type="entry name" value="PG1857-like"/>
    <property type="match status" value="1"/>
</dbReference>
<organism evidence="2 3">
    <name type="scientific">Odoribacter laneus YIT 12061</name>
    <dbReference type="NCBI Taxonomy" id="742817"/>
    <lineage>
        <taxon>Bacteria</taxon>
        <taxon>Pseudomonadati</taxon>
        <taxon>Bacteroidota</taxon>
        <taxon>Bacteroidia</taxon>
        <taxon>Bacteroidales</taxon>
        <taxon>Odoribacteraceae</taxon>
        <taxon>Odoribacter</taxon>
    </lineage>
</organism>
<dbReference type="HOGENOM" id="CLU_145389_0_0_10"/>
<comment type="caution">
    <text evidence="2">The sequence shown here is derived from an EMBL/GenBank/DDBJ whole genome shotgun (WGS) entry which is preliminary data.</text>
</comment>
<gene>
    <name evidence="2" type="ORF">HMPREF9449_01348</name>
</gene>
<dbReference type="Proteomes" id="UP000004892">
    <property type="component" value="Unassembled WGS sequence"/>
</dbReference>
<keyword evidence="3" id="KW-1185">Reference proteome</keyword>
<protein>
    <recommendedName>
        <fullName evidence="1">DUF2023 domain-containing protein</fullName>
    </recommendedName>
</protein>
<dbReference type="eggNOG" id="ENOG5032RXB">
    <property type="taxonomic scope" value="Bacteria"/>
</dbReference>
<dbReference type="EMBL" id="ADMC01000019">
    <property type="protein sequence ID" value="EHP48150.1"/>
    <property type="molecule type" value="Genomic_DNA"/>
</dbReference>
<dbReference type="RefSeq" id="WP_009136496.1">
    <property type="nucleotide sequence ID" value="NZ_JH594596.1"/>
</dbReference>
<sequence length="120" mass="13594">MPDNCITSGEIKIFLHHIYELQKGVRNMALCTLNTADADFAIKRLQRLNISFFKQELGNSNINLFFGKEECIQTVRLIINRPLNCLSPEEDFIIGALLGYGISQQCQRYAARKTAVLKTA</sequence>
<evidence type="ECO:0000259" key="1">
    <source>
        <dbReference type="Pfam" id="PF09633"/>
    </source>
</evidence>
<evidence type="ECO:0000313" key="3">
    <source>
        <dbReference type="Proteomes" id="UP000004892"/>
    </source>
</evidence>
<evidence type="ECO:0000313" key="2">
    <source>
        <dbReference type="EMBL" id="EHP48150.1"/>
    </source>
</evidence>
<dbReference type="STRING" id="742817.HMPREF9449_01348"/>
<accession>H1DGG2</accession>
<dbReference type="PATRIC" id="fig|742817.3.peg.1430"/>
<name>H1DGG2_9BACT</name>
<dbReference type="InterPro" id="IPR036780">
    <property type="entry name" value="PG1857-like_sf"/>
</dbReference>
<dbReference type="SUPFAM" id="SSF160448">
    <property type="entry name" value="PG1857-like"/>
    <property type="match status" value="1"/>
</dbReference>
<dbReference type="InterPro" id="IPR018594">
    <property type="entry name" value="DUF2023"/>
</dbReference>
<proteinExistence type="predicted"/>
<dbReference type="Pfam" id="PF09633">
    <property type="entry name" value="DUF2023"/>
    <property type="match status" value="1"/>
</dbReference>
<reference evidence="2 3" key="1">
    <citation type="submission" date="2012-01" db="EMBL/GenBank/DDBJ databases">
        <title>The Genome Sequence of Odoribacter laneus YIT 12061.</title>
        <authorList>
            <consortium name="The Broad Institute Genome Sequencing Platform"/>
            <person name="Earl A."/>
            <person name="Ward D."/>
            <person name="Feldgarden M."/>
            <person name="Gevers D."/>
            <person name="Morotomi M."/>
            <person name="Young S.K."/>
            <person name="Zeng Q."/>
            <person name="Gargeya S."/>
            <person name="Fitzgerald M."/>
            <person name="Haas B."/>
            <person name="Abouelleil A."/>
            <person name="Alvarado L."/>
            <person name="Arachchi H.M."/>
            <person name="Berlin A."/>
            <person name="Chapman S.B."/>
            <person name="Gearin G."/>
            <person name="Goldberg J."/>
            <person name="Griggs A."/>
            <person name="Gujja S."/>
            <person name="Hansen M."/>
            <person name="Heiman D."/>
            <person name="Howarth C."/>
            <person name="Larimer J."/>
            <person name="Lui A."/>
            <person name="MacDonald P.J.P."/>
            <person name="McCowen C."/>
            <person name="Montmayeur A."/>
            <person name="Murphy C."/>
            <person name="Neiman D."/>
            <person name="Pearson M."/>
            <person name="Priest M."/>
            <person name="Roberts A."/>
            <person name="Saif S."/>
            <person name="Shea T."/>
            <person name="Sisk P."/>
            <person name="Stolte C."/>
            <person name="Sykes S."/>
            <person name="Wortman J."/>
            <person name="Nusbaum C."/>
            <person name="Birren B."/>
        </authorList>
    </citation>
    <scope>NUCLEOTIDE SEQUENCE [LARGE SCALE GENOMIC DNA]</scope>
    <source>
        <strain evidence="2 3">YIT 12061</strain>
    </source>
</reference>
<feature type="domain" description="DUF2023" evidence="1">
    <location>
        <begin position="12"/>
        <end position="112"/>
    </location>
</feature>
<dbReference type="GeneID" id="98068923"/>
<dbReference type="AlphaFoldDB" id="H1DGG2"/>